<dbReference type="EMBL" id="VSSQ01079786">
    <property type="protein sequence ID" value="MPN29209.1"/>
    <property type="molecule type" value="Genomic_DNA"/>
</dbReference>
<gene>
    <name evidence="1" type="ORF">SDC9_176660</name>
</gene>
<protein>
    <submittedName>
        <fullName evidence="1">Uncharacterized protein</fullName>
    </submittedName>
</protein>
<name>A0A645GTP5_9ZZZZ</name>
<organism evidence="1">
    <name type="scientific">bioreactor metagenome</name>
    <dbReference type="NCBI Taxonomy" id="1076179"/>
    <lineage>
        <taxon>unclassified sequences</taxon>
        <taxon>metagenomes</taxon>
        <taxon>ecological metagenomes</taxon>
    </lineage>
</organism>
<evidence type="ECO:0000313" key="1">
    <source>
        <dbReference type="EMBL" id="MPN29209.1"/>
    </source>
</evidence>
<proteinExistence type="predicted"/>
<accession>A0A645GTP5</accession>
<sequence length="66" mass="7939">MAFFILFFFFKKKKEKGGSSDWKGERVEVEGGSVSGKVNYFFFYFGKFKKWEWMGEDKRICLLEDK</sequence>
<comment type="caution">
    <text evidence="1">The sequence shown here is derived from an EMBL/GenBank/DDBJ whole genome shotgun (WGS) entry which is preliminary data.</text>
</comment>
<dbReference type="AlphaFoldDB" id="A0A645GTP5"/>
<reference evidence="1" key="1">
    <citation type="submission" date="2019-08" db="EMBL/GenBank/DDBJ databases">
        <authorList>
            <person name="Kucharzyk K."/>
            <person name="Murdoch R.W."/>
            <person name="Higgins S."/>
            <person name="Loffler F."/>
        </authorList>
    </citation>
    <scope>NUCLEOTIDE SEQUENCE</scope>
</reference>